<organism evidence="4 5">
    <name type="scientific">Streptomyces populi</name>
    <dbReference type="NCBI Taxonomy" id="2058924"/>
    <lineage>
        <taxon>Bacteria</taxon>
        <taxon>Bacillati</taxon>
        <taxon>Actinomycetota</taxon>
        <taxon>Actinomycetes</taxon>
        <taxon>Kitasatosporales</taxon>
        <taxon>Streptomycetaceae</taxon>
        <taxon>Streptomyces</taxon>
    </lineage>
</organism>
<feature type="domain" description="CBS" evidence="3">
    <location>
        <begin position="7"/>
        <end position="63"/>
    </location>
</feature>
<keyword evidence="2" id="KW-0129">CBS domain</keyword>
<reference evidence="4 5" key="1">
    <citation type="submission" date="2017-12" db="EMBL/GenBank/DDBJ databases">
        <title>Streptomyces populusis sp. nov., a novel endophytic actinobacterium isolated from stems of Populus adenopoda Maxim.</title>
        <authorList>
            <person name="Wang Z."/>
        </authorList>
    </citation>
    <scope>NUCLEOTIDE SEQUENCE [LARGE SCALE GENOMIC DNA]</scope>
    <source>
        <strain evidence="4 5">A249</strain>
    </source>
</reference>
<dbReference type="Proteomes" id="UP000236178">
    <property type="component" value="Unassembled WGS sequence"/>
</dbReference>
<gene>
    <name evidence="4" type="ORF">CW362_07095</name>
</gene>
<keyword evidence="5" id="KW-1185">Reference proteome</keyword>
<evidence type="ECO:0000313" key="5">
    <source>
        <dbReference type="Proteomes" id="UP000236178"/>
    </source>
</evidence>
<dbReference type="EMBL" id="PJOS01000008">
    <property type="protein sequence ID" value="PKT73802.1"/>
    <property type="molecule type" value="Genomic_DNA"/>
</dbReference>
<dbReference type="InterPro" id="IPR046342">
    <property type="entry name" value="CBS_dom_sf"/>
</dbReference>
<dbReference type="OrthoDB" id="9789996at2"/>
<dbReference type="SUPFAM" id="SSF54631">
    <property type="entry name" value="CBS-domain pair"/>
    <property type="match status" value="1"/>
</dbReference>
<dbReference type="AlphaFoldDB" id="A0A2I0SV62"/>
<evidence type="ECO:0000313" key="4">
    <source>
        <dbReference type="EMBL" id="PKT73802.1"/>
    </source>
</evidence>
<evidence type="ECO:0000256" key="2">
    <source>
        <dbReference type="PROSITE-ProRule" id="PRU00703"/>
    </source>
</evidence>
<sequence length="154" mass="16027">MKTSEVMTAPPVCVTPDATLAEVAGQMAEHAVGSVLVVRDGALHGIVTDRDLAVRGMGGGLAPGTRVDAVMSPPAVTVDADDDLQAAYRTFRRTGVRRLPVLDASRVVGVLTVDDLLLDVFRRLTDLLGPVAWNVLQEAPAPIPRADGGGPVPS</sequence>
<keyword evidence="1" id="KW-0677">Repeat</keyword>
<evidence type="ECO:0000256" key="1">
    <source>
        <dbReference type="ARBA" id="ARBA00022737"/>
    </source>
</evidence>
<dbReference type="InterPro" id="IPR000644">
    <property type="entry name" value="CBS_dom"/>
</dbReference>
<comment type="caution">
    <text evidence="4">The sequence shown here is derived from an EMBL/GenBank/DDBJ whole genome shotgun (WGS) entry which is preliminary data.</text>
</comment>
<name>A0A2I0SV62_9ACTN</name>
<proteinExistence type="predicted"/>
<dbReference type="Gene3D" id="3.10.580.10">
    <property type="entry name" value="CBS-domain"/>
    <property type="match status" value="1"/>
</dbReference>
<feature type="domain" description="CBS" evidence="3">
    <location>
        <begin position="71"/>
        <end position="127"/>
    </location>
</feature>
<dbReference type="SMART" id="SM00116">
    <property type="entry name" value="CBS"/>
    <property type="match status" value="2"/>
</dbReference>
<accession>A0A2I0SV62</accession>
<dbReference type="RefSeq" id="WP_103548499.1">
    <property type="nucleotide sequence ID" value="NZ_KZ626847.1"/>
</dbReference>
<dbReference type="PANTHER" id="PTHR48108:SF34">
    <property type="entry name" value="CBS DOMAIN-CONTAINING PROTEIN YHCV"/>
    <property type="match status" value="1"/>
</dbReference>
<dbReference type="InterPro" id="IPR051462">
    <property type="entry name" value="CBS_domain-containing"/>
</dbReference>
<evidence type="ECO:0000259" key="3">
    <source>
        <dbReference type="PROSITE" id="PS51371"/>
    </source>
</evidence>
<dbReference type="Pfam" id="PF00571">
    <property type="entry name" value="CBS"/>
    <property type="match status" value="2"/>
</dbReference>
<dbReference type="PROSITE" id="PS51371">
    <property type="entry name" value="CBS"/>
    <property type="match status" value="2"/>
</dbReference>
<dbReference type="PANTHER" id="PTHR48108">
    <property type="entry name" value="CBS DOMAIN-CONTAINING PROTEIN CBSX2, CHLOROPLASTIC"/>
    <property type="match status" value="1"/>
</dbReference>
<protein>
    <submittedName>
        <fullName evidence="4">CBS domain-containing protein</fullName>
    </submittedName>
</protein>